<dbReference type="STRING" id="106549.A0A540N1P5"/>
<proteinExistence type="predicted"/>
<gene>
    <name evidence="1" type="ORF">C1H46_009437</name>
</gene>
<dbReference type="Proteomes" id="UP000315295">
    <property type="component" value="Unassembled WGS sequence"/>
</dbReference>
<evidence type="ECO:0000313" key="1">
    <source>
        <dbReference type="EMBL" id="TQE04966.1"/>
    </source>
</evidence>
<sequence length="69" mass="7587">MECLMIVCLWCAHPDHNMMPSMQQAIQVQNFDVPLPNLPSKMSVATYFALPRSLSNLSCETSGSQGGQT</sequence>
<evidence type="ECO:0000313" key="2">
    <source>
        <dbReference type="Proteomes" id="UP000315295"/>
    </source>
</evidence>
<protein>
    <submittedName>
        <fullName evidence="1">Uncharacterized protein</fullName>
    </submittedName>
</protein>
<name>A0A540N1P5_MALBA</name>
<comment type="caution">
    <text evidence="1">The sequence shown here is derived from an EMBL/GenBank/DDBJ whole genome shotgun (WGS) entry which is preliminary data.</text>
</comment>
<dbReference type="EMBL" id="VIEB01000131">
    <property type="protein sequence ID" value="TQE04966.1"/>
    <property type="molecule type" value="Genomic_DNA"/>
</dbReference>
<keyword evidence="2" id="KW-1185">Reference proteome</keyword>
<dbReference type="AlphaFoldDB" id="A0A540N1P5"/>
<accession>A0A540N1P5</accession>
<reference evidence="1 2" key="1">
    <citation type="journal article" date="2019" name="G3 (Bethesda)">
        <title>Sequencing of a Wild Apple (Malus baccata) Genome Unravels the Differences Between Cultivated and Wild Apple Species Regarding Disease Resistance and Cold Tolerance.</title>
        <authorList>
            <person name="Chen X."/>
        </authorList>
    </citation>
    <scope>NUCLEOTIDE SEQUENCE [LARGE SCALE GENOMIC DNA]</scope>
    <source>
        <strain evidence="2">cv. Shandingzi</strain>
        <tissue evidence="1">Leaves</tissue>
    </source>
</reference>
<organism evidence="1 2">
    <name type="scientific">Malus baccata</name>
    <name type="common">Siberian crab apple</name>
    <name type="synonym">Pyrus baccata</name>
    <dbReference type="NCBI Taxonomy" id="106549"/>
    <lineage>
        <taxon>Eukaryota</taxon>
        <taxon>Viridiplantae</taxon>
        <taxon>Streptophyta</taxon>
        <taxon>Embryophyta</taxon>
        <taxon>Tracheophyta</taxon>
        <taxon>Spermatophyta</taxon>
        <taxon>Magnoliopsida</taxon>
        <taxon>eudicotyledons</taxon>
        <taxon>Gunneridae</taxon>
        <taxon>Pentapetalae</taxon>
        <taxon>rosids</taxon>
        <taxon>fabids</taxon>
        <taxon>Rosales</taxon>
        <taxon>Rosaceae</taxon>
        <taxon>Amygdaloideae</taxon>
        <taxon>Maleae</taxon>
        <taxon>Malus</taxon>
    </lineage>
</organism>